<protein>
    <recommendedName>
        <fullName evidence="4">Quinohemoprotein amine dehydrogenase alpha subunit haem binding domain-containing protein</fullName>
    </recommendedName>
</protein>
<dbReference type="AlphaFoldDB" id="A0A2A5B5Q2"/>
<evidence type="ECO:0000256" key="1">
    <source>
        <dbReference type="SAM" id="SignalP"/>
    </source>
</evidence>
<evidence type="ECO:0008006" key="4">
    <source>
        <dbReference type="Google" id="ProtNLM"/>
    </source>
</evidence>
<dbReference type="GO" id="GO:0020037">
    <property type="term" value="F:heme binding"/>
    <property type="evidence" value="ECO:0007669"/>
    <property type="project" value="InterPro"/>
</dbReference>
<dbReference type="InterPro" id="IPR036909">
    <property type="entry name" value="Cyt_c-like_dom_sf"/>
</dbReference>
<feature type="signal peptide" evidence="1">
    <location>
        <begin position="1"/>
        <end position="28"/>
    </location>
</feature>
<accession>A0A2A5B5Q2</accession>
<proteinExistence type="predicted"/>
<dbReference type="Gene3D" id="1.10.760.10">
    <property type="entry name" value="Cytochrome c-like domain"/>
    <property type="match status" value="1"/>
</dbReference>
<comment type="caution">
    <text evidence="2">The sequence shown here is derived from an EMBL/GenBank/DDBJ whole genome shotgun (WGS) entry which is preliminary data.</text>
</comment>
<evidence type="ECO:0000313" key="2">
    <source>
        <dbReference type="EMBL" id="PCJ26376.1"/>
    </source>
</evidence>
<evidence type="ECO:0000313" key="3">
    <source>
        <dbReference type="Proteomes" id="UP000218327"/>
    </source>
</evidence>
<reference evidence="3" key="1">
    <citation type="submission" date="2017-08" db="EMBL/GenBank/DDBJ databases">
        <title>A dynamic microbial community with high functional redundancy inhabits the cold, oxic subseafloor aquifer.</title>
        <authorList>
            <person name="Tully B.J."/>
            <person name="Wheat C.G."/>
            <person name="Glazer B.T."/>
            <person name="Huber J.A."/>
        </authorList>
    </citation>
    <scope>NUCLEOTIDE SEQUENCE [LARGE SCALE GENOMIC DNA]</scope>
</reference>
<feature type="chain" id="PRO_5012178720" description="Quinohemoprotein amine dehydrogenase alpha subunit haem binding domain-containing protein" evidence="1">
    <location>
        <begin position="29"/>
        <end position="126"/>
    </location>
</feature>
<dbReference type="Proteomes" id="UP000218327">
    <property type="component" value="Unassembled WGS sequence"/>
</dbReference>
<dbReference type="GO" id="GO:0009055">
    <property type="term" value="F:electron transfer activity"/>
    <property type="evidence" value="ECO:0007669"/>
    <property type="project" value="InterPro"/>
</dbReference>
<organism evidence="2 3">
    <name type="scientific">SAR86 cluster bacterium</name>
    <dbReference type="NCBI Taxonomy" id="2030880"/>
    <lineage>
        <taxon>Bacteria</taxon>
        <taxon>Pseudomonadati</taxon>
        <taxon>Pseudomonadota</taxon>
        <taxon>Gammaproteobacteria</taxon>
        <taxon>SAR86 cluster</taxon>
    </lineage>
</organism>
<gene>
    <name evidence="2" type="ORF">COA96_05065</name>
</gene>
<dbReference type="EMBL" id="NVVJ01000011">
    <property type="protein sequence ID" value="PCJ26376.1"/>
    <property type="molecule type" value="Genomic_DNA"/>
</dbReference>
<sequence>MKSLMADTLRFGPLIFAVAVMLLPSANAQESDRVTGLIKEEGWQLVQANCTECHTAQIIMQNSGNREVWKSRIAWMQNTQGLGELDNDVENSIVNYLSTNYGQKDASRRAGLSAHLFPDNPYSEAK</sequence>
<keyword evidence="1" id="KW-0732">Signal</keyword>
<dbReference type="SUPFAM" id="SSF46626">
    <property type="entry name" value="Cytochrome c"/>
    <property type="match status" value="1"/>
</dbReference>
<name>A0A2A5B5Q2_9GAMM</name>